<dbReference type="OrthoDB" id="5953704at2"/>
<gene>
    <name evidence="1" type="ORF">SAMN05444171_4010</name>
</gene>
<sequence length="139" mass="15434">MNAFPRGVHEDDAPFVEAIVNKPDWTVRIIAAPPGEAPLWVRQKWVGLDLPVARYSGRGRFLGLGVLSMPRSWLGQWLTVIRGGADLVAGYAVEAIPAVGILGARSPEAAMWWRENTPHLIAPKRYLIFHEEVCRIADI</sequence>
<organism evidence="1 2">
    <name type="scientific">Bradyrhizobium lablabi</name>
    <dbReference type="NCBI Taxonomy" id="722472"/>
    <lineage>
        <taxon>Bacteria</taxon>
        <taxon>Pseudomonadati</taxon>
        <taxon>Pseudomonadota</taxon>
        <taxon>Alphaproteobacteria</taxon>
        <taxon>Hyphomicrobiales</taxon>
        <taxon>Nitrobacteraceae</taxon>
        <taxon>Bradyrhizobium</taxon>
    </lineage>
</organism>
<name>A0A1M7AEN5_9BRAD</name>
<reference evidence="1 2" key="1">
    <citation type="submission" date="2016-10" db="EMBL/GenBank/DDBJ databases">
        <authorList>
            <person name="de Groot N.N."/>
        </authorList>
    </citation>
    <scope>NUCLEOTIDE SEQUENCE [LARGE SCALE GENOMIC DNA]</scope>
    <source>
        <strain evidence="1 2">GAS522</strain>
    </source>
</reference>
<protein>
    <submittedName>
        <fullName evidence="1">Uncharacterized protein</fullName>
    </submittedName>
</protein>
<proteinExistence type="predicted"/>
<dbReference type="EMBL" id="FNTI01000001">
    <property type="protein sequence ID" value="SED40059.1"/>
    <property type="molecule type" value="Genomic_DNA"/>
</dbReference>
<dbReference type="RefSeq" id="WP_079586302.1">
    <property type="nucleotide sequence ID" value="NZ_FNTI01000001.1"/>
</dbReference>
<accession>A0A1M7AEN5</accession>
<evidence type="ECO:0000313" key="1">
    <source>
        <dbReference type="EMBL" id="SED40059.1"/>
    </source>
</evidence>
<dbReference type="Proteomes" id="UP000183208">
    <property type="component" value="Unassembled WGS sequence"/>
</dbReference>
<evidence type="ECO:0000313" key="2">
    <source>
        <dbReference type="Proteomes" id="UP000183208"/>
    </source>
</evidence>
<dbReference type="AlphaFoldDB" id="A0A1M7AEN5"/>